<gene>
    <name evidence="1" type="ORF">SAMN04488066_10257</name>
</gene>
<sequence>MDHVEYVYTGGMTESEIEDRLRAGEHGVLGLANDSDAYAIPLSYHYDGDRFLLRVSEPDDESEKERFLETTETATFVCYEASTRESWSIHIRGPVQKWKTDVDETTVNEWFQPFRLFDEAVESVEFSLYDLRMQTVIGRKTVD</sequence>
<dbReference type="Pfam" id="PF12900">
    <property type="entry name" value="Pyridox_ox_2"/>
    <property type="match status" value="1"/>
</dbReference>
<dbReference type="EMBL" id="FOPZ01000002">
    <property type="protein sequence ID" value="SFH36757.1"/>
    <property type="molecule type" value="Genomic_DNA"/>
</dbReference>
<accession>A0A1I2ZG01</accession>
<dbReference type="RefSeq" id="WP_149783228.1">
    <property type="nucleotide sequence ID" value="NZ_BAAADP010000005.1"/>
</dbReference>
<keyword evidence="2" id="KW-1185">Reference proteome</keyword>
<evidence type="ECO:0008006" key="3">
    <source>
        <dbReference type="Google" id="ProtNLM"/>
    </source>
</evidence>
<reference evidence="1 2" key="1">
    <citation type="submission" date="2016-10" db="EMBL/GenBank/DDBJ databases">
        <authorList>
            <person name="Varghese N."/>
            <person name="Submissions S."/>
        </authorList>
    </citation>
    <scope>NUCLEOTIDE SEQUENCE [LARGE SCALE GENOMIC DNA]</scope>
    <source>
        <strain evidence="1 2">CGMCC 1.6377</strain>
    </source>
</reference>
<dbReference type="OrthoDB" id="288110at2157"/>
<dbReference type="AlphaFoldDB" id="A0A1I2ZG01"/>
<proteinExistence type="predicted"/>
<dbReference type="Gene3D" id="2.30.110.10">
    <property type="entry name" value="Electron Transport, Fmn-binding Protein, Chain A"/>
    <property type="match status" value="1"/>
</dbReference>
<protein>
    <recommendedName>
        <fullName evidence="3">Pyridoxamine 5'-phosphate oxidase</fullName>
    </recommendedName>
</protein>
<evidence type="ECO:0000313" key="1">
    <source>
        <dbReference type="EMBL" id="SFH36757.1"/>
    </source>
</evidence>
<dbReference type="InterPro" id="IPR024747">
    <property type="entry name" value="Pyridox_Oxase-rel"/>
</dbReference>
<dbReference type="SUPFAM" id="SSF50475">
    <property type="entry name" value="FMN-binding split barrel"/>
    <property type="match status" value="1"/>
</dbReference>
<organism evidence="1 2">
    <name type="scientific">Halorubrum aquaticum</name>
    <dbReference type="NCBI Taxonomy" id="387340"/>
    <lineage>
        <taxon>Archaea</taxon>
        <taxon>Methanobacteriati</taxon>
        <taxon>Methanobacteriota</taxon>
        <taxon>Stenosarchaea group</taxon>
        <taxon>Halobacteria</taxon>
        <taxon>Halobacteriales</taxon>
        <taxon>Haloferacaceae</taxon>
        <taxon>Halorubrum</taxon>
    </lineage>
</organism>
<name>A0A1I2ZG01_9EURY</name>
<dbReference type="Proteomes" id="UP000323537">
    <property type="component" value="Unassembled WGS sequence"/>
</dbReference>
<evidence type="ECO:0000313" key="2">
    <source>
        <dbReference type="Proteomes" id="UP000323537"/>
    </source>
</evidence>
<dbReference type="InterPro" id="IPR012349">
    <property type="entry name" value="Split_barrel_FMN-bd"/>
</dbReference>